<protein>
    <submittedName>
        <fullName evidence="1">Uncharacterized protein</fullName>
    </submittedName>
</protein>
<dbReference type="Proteomes" id="UP000532311">
    <property type="component" value="Unassembled WGS sequence"/>
</dbReference>
<gene>
    <name evidence="1" type="ORF">FGLOB1_1573</name>
</gene>
<keyword evidence="2" id="KW-1185">Reference proteome</keyword>
<dbReference type="AlphaFoldDB" id="A0A8H5YUJ2"/>
<accession>A0A8H5YUJ2</accession>
<proteinExistence type="predicted"/>
<reference evidence="1 2" key="1">
    <citation type="submission" date="2020-05" db="EMBL/GenBank/DDBJ databases">
        <title>Identification and distribution of gene clusters putatively required for synthesis of sphingolipid metabolism inhibitors in phylogenetically diverse species of the filamentous fungus Fusarium.</title>
        <authorList>
            <person name="Kim H.-S."/>
            <person name="Busman M."/>
            <person name="Brown D.W."/>
            <person name="Divon H."/>
            <person name="Uhlig S."/>
            <person name="Proctor R.H."/>
        </authorList>
    </citation>
    <scope>NUCLEOTIDE SEQUENCE [LARGE SCALE GENOMIC DNA]</scope>
    <source>
        <strain evidence="1 2">NRRL 26131</strain>
    </source>
</reference>
<evidence type="ECO:0000313" key="2">
    <source>
        <dbReference type="Proteomes" id="UP000532311"/>
    </source>
</evidence>
<comment type="caution">
    <text evidence="1">The sequence shown here is derived from an EMBL/GenBank/DDBJ whole genome shotgun (WGS) entry which is preliminary data.</text>
</comment>
<dbReference type="EMBL" id="JAAQPF010000051">
    <property type="protein sequence ID" value="KAF5718519.1"/>
    <property type="molecule type" value="Genomic_DNA"/>
</dbReference>
<evidence type="ECO:0000313" key="1">
    <source>
        <dbReference type="EMBL" id="KAF5718519.1"/>
    </source>
</evidence>
<name>A0A8H5YUJ2_9HYPO</name>
<organism evidence="1 2">
    <name type="scientific">Fusarium globosum</name>
    <dbReference type="NCBI Taxonomy" id="78864"/>
    <lineage>
        <taxon>Eukaryota</taxon>
        <taxon>Fungi</taxon>
        <taxon>Dikarya</taxon>
        <taxon>Ascomycota</taxon>
        <taxon>Pezizomycotina</taxon>
        <taxon>Sordariomycetes</taxon>
        <taxon>Hypocreomycetidae</taxon>
        <taxon>Hypocreales</taxon>
        <taxon>Nectriaceae</taxon>
        <taxon>Fusarium</taxon>
        <taxon>Fusarium fujikuroi species complex</taxon>
    </lineage>
</organism>
<sequence length="223" mass="24736">MAQNISEHVAERIVVDHNLPNFAHRNLRDVADATVLVGQFREVFEGVIRTELITNIELQSAEWVLQFSIENEAKGTRTLEETTELGMTITSGKEVSDSVKASAGFSGWGFSVEVGGSMESKTFNTTETSSVQKVTDTSWFYDSMYGSRIETMAGFPIEGQFFNEITANQELISPVALTGQGLISSNPPSGLVYPNNRFSPHDHSLSEWVTWCKARAKKYPWTA</sequence>